<dbReference type="Pfam" id="PF04290">
    <property type="entry name" value="DctQ"/>
    <property type="match status" value="1"/>
</dbReference>
<evidence type="ECO:0000313" key="11">
    <source>
        <dbReference type="EMBL" id="SMF68684.1"/>
    </source>
</evidence>
<feature type="transmembrane region" description="Helical" evidence="9">
    <location>
        <begin position="21"/>
        <end position="43"/>
    </location>
</feature>
<feature type="transmembrane region" description="Helical" evidence="9">
    <location>
        <begin position="55"/>
        <end position="75"/>
    </location>
</feature>
<evidence type="ECO:0000256" key="4">
    <source>
        <dbReference type="ARBA" id="ARBA00022519"/>
    </source>
</evidence>
<evidence type="ECO:0000256" key="6">
    <source>
        <dbReference type="ARBA" id="ARBA00022989"/>
    </source>
</evidence>
<dbReference type="EMBL" id="FWZX01000028">
    <property type="protein sequence ID" value="SMF68684.1"/>
    <property type="molecule type" value="Genomic_DNA"/>
</dbReference>
<dbReference type="RefSeq" id="WP_159460322.1">
    <property type="nucleotide sequence ID" value="NZ_FWZX01000028.1"/>
</dbReference>
<gene>
    <name evidence="11" type="ORF">SAMN05428998_1287</name>
</gene>
<evidence type="ECO:0000256" key="9">
    <source>
        <dbReference type="RuleBase" id="RU369079"/>
    </source>
</evidence>
<dbReference type="GO" id="GO:0015740">
    <property type="term" value="P:C4-dicarboxylate transport"/>
    <property type="evidence" value="ECO:0007669"/>
    <property type="project" value="TreeGrafter"/>
</dbReference>
<keyword evidence="7 9" id="KW-0472">Membrane</keyword>
<evidence type="ECO:0000259" key="10">
    <source>
        <dbReference type="Pfam" id="PF04290"/>
    </source>
</evidence>
<feature type="transmembrane region" description="Helical" evidence="9">
    <location>
        <begin position="96"/>
        <end position="119"/>
    </location>
</feature>
<evidence type="ECO:0000256" key="5">
    <source>
        <dbReference type="ARBA" id="ARBA00022692"/>
    </source>
</evidence>
<dbReference type="Proteomes" id="UP000192917">
    <property type="component" value="Unassembled WGS sequence"/>
</dbReference>
<keyword evidence="3" id="KW-1003">Cell membrane</keyword>
<keyword evidence="4 9" id="KW-0997">Cell inner membrane</keyword>
<dbReference type="InterPro" id="IPR055348">
    <property type="entry name" value="DctQ"/>
</dbReference>
<evidence type="ECO:0000256" key="1">
    <source>
        <dbReference type="ARBA" id="ARBA00004429"/>
    </source>
</evidence>
<evidence type="ECO:0000256" key="2">
    <source>
        <dbReference type="ARBA" id="ARBA00022448"/>
    </source>
</evidence>
<keyword evidence="12" id="KW-1185">Reference proteome</keyword>
<evidence type="ECO:0000256" key="3">
    <source>
        <dbReference type="ARBA" id="ARBA00022475"/>
    </source>
</evidence>
<keyword evidence="5 9" id="KW-0812">Transmembrane</keyword>
<reference evidence="11 12" key="1">
    <citation type="submission" date="2017-04" db="EMBL/GenBank/DDBJ databases">
        <authorList>
            <person name="Afonso C.L."/>
            <person name="Miller P.J."/>
            <person name="Scott M.A."/>
            <person name="Spackman E."/>
            <person name="Goraichik I."/>
            <person name="Dimitrov K.M."/>
            <person name="Suarez D.L."/>
            <person name="Swayne D.E."/>
        </authorList>
    </citation>
    <scope>NUCLEOTIDE SEQUENCE [LARGE SCALE GENOMIC DNA]</scope>
    <source>
        <strain evidence="11 12">USBA 355</strain>
    </source>
</reference>
<proteinExistence type="inferred from homology"/>
<dbReference type="GO" id="GO:0005886">
    <property type="term" value="C:plasma membrane"/>
    <property type="evidence" value="ECO:0007669"/>
    <property type="project" value="UniProtKB-SubCell"/>
</dbReference>
<comment type="subcellular location">
    <subcellularLocation>
        <location evidence="1 9">Cell inner membrane</location>
        <topology evidence="1 9">Multi-pass membrane protein</topology>
    </subcellularLocation>
</comment>
<evidence type="ECO:0000313" key="12">
    <source>
        <dbReference type="Proteomes" id="UP000192917"/>
    </source>
</evidence>
<dbReference type="GO" id="GO:0022857">
    <property type="term" value="F:transmembrane transporter activity"/>
    <property type="evidence" value="ECO:0007669"/>
    <property type="project" value="UniProtKB-UniRule"/>
</dbReference>
<feature type="domain" description="Tripartite ATP-independent periplasmic transporters DctQ component" evidence="10">
    <location>
        <begin position="33"/>
        <end position="158"/>
    </location>
</feature>
<comment type="function">
    <text evidence="9">Part of the tripartite ATP-independent periplasmic (TRAP) transport system.</text>
</comment>
<dbReference type="PANTHER" id="PTHR35011:SF10">
    <property type="entry name" value="TRAP TRANSPORTER SMALL PERMEASE PROTEIN"/>
    <property type="match status" value="1"/>
</dbReference>
<keyword evidence="2 9" id="KW-0813">Transport</keyword>
<dbReference type="InterPro" id="IPR007387">
    <property type="entry name" value="TRAP_DctQ"/>
</dbReference>
<keyword evidence="6 9" id="KW-1133">Transmembrane helix</keyword>
<dbReference type="PANTHER" id="PTHR35011">
    <property type="entry name" value="2,3-DIKETO-L-GULONATE TRAP TRANSPORTER SMALL PERMEASE PROTEIN YIAM"/>
    <property type="match status" value="1"/>
</dbReference>
<feature type="transmembrane region" description="Helical" evidence="9">
    <location>
        <begin position="139"/>
        <end position="160"/>
    </location>
</feature>
<organism evidence="11 12">
    <name type="scientific">Tistlia consotensis USBA 355</name>
    <dbReference type="NCBI Taxonomy" id="560819"/>
    <lineage>
        <taxon>Bacteria</taxon>
        <taxon>Pseudomonadati</taxon>
        <taxon>Pseudomonadota</taxon>
        <taxon>Alphaproteobacteria</taxon>
        <taxon>Rhodospirillales</taxon>
        <taxon>Rhodovibrionaceae</taxon>
        <taxon>Tistlia</taxon>
    </lineage>
</organism>
<dbReference type="AlphaFoldDB" id="A0A1Y6CQ31"/>
<comment type="similarity">
    <text evidence="8 9">Belongs to the TRAP transporter small permease family.</text>
</comment>
<evidence type="ECO:0000256" key="8">
    <source>
        <dbReference type="ARBA" id="ARBA00038436"/>
    </source>
</evidence>
<sequence>MGPLSDPGLGTPGRHTLLERGGVTAAGLALVTLCLIVTLNVISRALWRAVVPDDILLVSELMLIVILGPIALVTAEREHIEVTVFTERVGQGGRRLLACLGHLAGIAFFGFLLAAFWKLTLKSWQTGEFYDGLLAIPQWPGQALATAAFAGIILRLAFLLRTDLTGGRERP</sequence>
<comment type="subunit">
    <text evidence="9">The complex comprises the extracytoplasmic solute receptor protein and the two transmembrane proteins.</text>
</comment>
<evidence type="ECO:0000256" key="7">
    <source>
        <dbReference type="ARBA" id="ARBA00023136"/>
    </source>
</evidence>
<protein>
    <recommendedName>
        <fullName evidence="9">TRAP transporter small permease protein</fullName>
    </recommendedName>
</protein>
<dbReference type="STRING" id="560819.SAMN05428998_1287"/>
<accession>A0A1Y6CQ31</accession>
<name>A0A1Y6CQ31_9PROT</name>